<accession>A0AA41WWZ5</accession>
<dbReference type="AlphaFoldDB" id="A0AA41WWZ5"/>
<proteinExistence type="predicted"/>
<organism evidence="1 2">
    <name type="scientific">Ralstonia chuxiongensis</name>
    <dbReference type="NCBI Taxonomy" id="2957504"/>
    <lineage>
        <taxon>Bacteria</taxon>
        <taxon>Pseudomonadati</taxon>
        <taxon>Pseudomonadota</taxon>
        <taxon>Betaproteobacteria</taxon>
        <taxon>Burkholderiales</taxon>
        <taxon>Burkholderiaceae</taxon>
        <taxon>Ralstonia</taxon>
    </lineage>
</organism>
<reference evidence="2" key="1">
    <citation type="journal article" date="2023" name="Front. Microbiol.">
        <title>Ralstonia chuxiongensis sp. nov., Ralstonia mojiangensis sp. nov., and Ralstonia soli sp. nov., isolated from tobacco fields, are three novel species in the family Burkholderiaceae.</title>
        <authorList>
            <person name="Lu C.H."/>
            <person name="Zhang Y.Y."/>
            <person name="Jiang N."/>
            <person name="Chen W."/>
            <person name="Shao X."/>
            <person name="Zhao Z.M."/>
            <person name="Lu W.L."/>
            <person name="Hu X."/>
            <person name="Xi Y.X."/>
            <person name="Zou S.Y."/>
            <person name="Wei Q.J."/>
            <person name="Lin Z.L."/>
            <person name="Gong L."/>
            <person name="Gai X.T."/>
            <person name="Zhang L.Q."/>
            <person name="Li J.Y."/>
            <person name="Jin Y."/>
            <person name="Xia Z.Y."/>
        </authorList>
    </citation>
    <scope>NUCLEOTIDE SEQUENCE [LARGE SCALE GENOMIC DNA]</scope>
    <source>
        <strain evidence="2">21YRMH01-3</strain>
    </source>
</reference>
<sequence length="201" mass="21945">MLRCARKMPAAKRAAPAFRIDLIGWQRPHLENASRFCSRLAVSLPPSSSRPTKPAAPIPPARLQRRDFALGCGTLIVLGALPGFWPPSHGASALDDFMLVSQTISGAPLDRQLGLSCFSHLHRADDRFIEHIQALAWLVRRHPGVDAAGLVRLLDADNARDLRAALVRLVDVWSARRDADPALIDVRGLIACAFDADLIGR</sequence>
<dbReference type="Proteomes" id="UP001162793">
    <property type="component" value="Unassembled WGS sequence"/>
</dbReference>
<comment type="caution">
    <text evidence="1">The sequence shown here is derived from an EMBL/GenBank/DDBJ whole genome shotgun (WGS) entry which is preliminary data.</text>
</comment>
<evidence type="ECO:0000313" key="1">
    <source>
        <dbReference type="EMBL" id="MCP1173884.1"/>
    </source>
</evidence>
<dbReference type="Pfam" id="PF12318">
    <property type="entry name" value="FAD-SLDH"/>
    <property type="match status" value="1"/>
</dbReference>
<dbReference type="RefSeq" id="WP_253538665.1">
    <property type="nucleotide sequence ID" value="NZ_JAMYWC010000004.1"/>
</dbReference>
<name>A0AA41WWZ5_9RALS</name>
<dbReference type="EMBL" id="JAMYWC010000004">
    <property type="protein sequence ID" value="MCP1173884.1"/>
    <property type="molecule type" value="Genomic_DNA"/>
</dbReference>
<gene>
    <name evidence="1" type="ORF">NKG59_16095</name>
</gene>
<keyword evidence="2" id="KW-1185">Reference proteome</keyword>
<dbReference type="InterPro" id="IPR024651">
    <property type="entry name" value="FAD-SLDH_ssu"/>
</dbReference>
<protein>
    <submittedName>
        <fullName evidence="1">Sorbitol dehydrogenase family protein</fullName>
    </submittedName>
</protein>
<evidence type="ECO:0000313" key="2">
    <source>
        <dbReference type="Proteomes" id="UP001162793"/>
    </source>
</evidence>